<keyword evidence="3" id="KW-1003">Cell membrane</keyword>
<feature type="transmembrane region" description="Helical" evidence="7">
    <location>
        <begin position="244"/>
        <end position="264"/>
    </location>
</feature>
<dbReference type="Pfam" id="PF00528">
    <property type="entry name" value="BPD_transp_1"/>
    <property type="match status" value="1"/>
</dbReference>
<feature type="transmembrane region" description="Helical" evidence="7">
    <location>
        <begin position="299"/>
        <end position="321"/>
    </location>
</feature>
<feature type="domain" description="ABC transmembrane type-1" evidence="9">
    <location>
        <begin position="99"/>
        <end position="320"/>
    </location>
</feature>
<evidence type="ECO:0000256" key="8">
    <source>
        <dbReference type="SAM" id="MobiDB-lite"/>
    </source>
</evidence>
<reference evidence="11" key="1">
    <citation type="journal article" date="2019" name="Int. J. Syst. Evol. Microbiol.">
        <title>The Global Catalogue of Microorganisms (GCM) 10K type strain sequencing project: providing services to taxonomists for standard genome sequencing and annotation.</title>
        <authorList>
            <consortium name="The Broad Institute Genomics Platform"/>
            <consortium name="The Broad Institute Genome Sequencing Center for Infectious Disease"/>
            <person name="Wu L."/>
            <person name="Ma J."/>
        </authorList>
    </citation>
    <scope>NUCLEOTIDE SEQUENCE [LARGE SCALE GENOMIC DNA]</scope>
    <source>
        <strain evidence="11">CGMCC 4.7382</strain>
    </source>
</reference>
<feature type="compositionally biased region" description="Basic residues" evidence="8">
    <location>
        <begin position="14"/>
        <end position="25"/>
    </location>
</feature>
<proteinExistence type="inferred from homology"/>
<feature type="region of interest" description="Disordered" evidence="8">
    <location>
        <begin position="1"/>
        <end position="25"/>
    </location>
</feature>
<keyword evidence="4 7" id="KW-0812">Transmembrane</keyword>
<dbReference type="Gene3D" id="1.10.3720.10">
    <property type="entry name" value="MetI-like"/>
    <property type="match status" value="1"/>
</dbReference>
<dbReference type="InterPro" id="IPR050809">
    <property type="entry name" value="UgpAE/MalFG_permease"/>
</dbReference>
<evidence type="ECO:0000256" key="1">
    <source>
        <dbReference type="ARBA" id="ARBA00004651"/>
    </source>
</evidence>
<feature type="transmembrane region" description="Helical" evidence="7">
    <location>
        <begin position="38"/>
        <end position="63"/>
    </location>
</feature>
<evidence type="ECO:0000313" key="11">
    <source>
        <dbReference type="Proteomes" id="UP001596540"/>
    </source>
</evidence>
<evidence type="ECO:0000256" key="3">
    <source>
        <dbReference type="ARBA" id="ARBA00022475"/>
    </source>
</evidence>
<name>A0ABW2KG36_9ACTN</name>
<evidence type="ECO:0000259" key="9">
    <source>
        <dbReference type="PROSITE" id="PS50928"/>
    </source>
</evidence>
<feature type="compositionally biased region" description="Basic and acidic residues" evidence="8">
    <location>
        <begin position="1"/>
        <end position="13"/>
    </location>
</feature>
<dbReference type="PANTHER" id="PTHR43227">
    <property type="entry name" value="BLL4140 PROTEIN"/>
    <property type="match status" value="1"/>
</dbReference>
<feature type="transmembrane region" description="Helical" evidence="7">
    <location>
        <begin position="136"/>
        <end position="156"/>
    </location>
</feature>
<keyword evidence="5 7" id="KW-1133">Transmembrane helix</keyword>
<comment type="similarity">
    <text evidence="7">Belongs to the binding-protein-dependent transport system permease family.</text>
</comment>
<evidence type="ECO:0000256" key="5">
    <source>
        <dbReference type="ARBA" id="ARBA00022989"/>
    </source>
</evidence>
<dbReference type="CDD" id="cd06261">
    <property type="entry name" value="TM_PBP2"/>
    <property type="match status" value="1"/>
</dbReference>
<feature type="transmembrane region" description="Helical" evidence="7">
    <location>
        <begin position="195"/>
        <end position="216"/>
    </location>
</feature>
<dbReference type="EMBL" id="JBHTBH010000006">
    <property type="protein sequence ID" value="MFC7328932.1"/>
    <property type="molecule type" value="Genomic_DNA"/>
</dbReference>
<dbReference type="RefSeq" id="WP_379871584.1">
    <property type="nucleotide sequence ID" value="NZ_JBHTBH010000006.1"/>
</dbReference>
<evidence type="ECO:0000256" key="2">
    <source>
        <dbReference type="ARBA" id="ARBA00022448"/>
    </source>
</evidence>
<keyword evidence="6 7" id="KW-0472">Membrane</keyword>
<comment type="subcellular location">
    <subcellularLocation>
        <location evidence="1 7">Cell membrane</location>
        <topology evidence="1 7">Multi-pass membrane protein</topology>
    </subcellularLocation>
</comment>
<feature type="transmembrane region" description="Helical" evidence="7">
    <location>
        <begin position="103"/>
        <end position="124"/>
    </location>
</feature>
<evidence type="ECO:0000256" key="7">
    <source>
        <dbReference type="RuleBase" id="RU363032"/>
    </source>
</evidence>
<evidence type="ECO:0000313" key="10">
    <source>
        <dbReference type="EMBL" id="MFC7328932.1"/>
    </source>
</evidence>
<dbReference type="Proteomes" id="UP001596540">
    <property type="component" value="Unassembled WGS sequence"/>
</dbReference>
<keyword evidence="11" id="KW-1185">Reference proteome</keyword>
<dbReference type="InterPro" id="IPR035906">
    <property type="entry name" value="MetI-like_sf"/>
</dbReference>
<evidence type="ECO:0000256" key="6">
    <source>
        <dbReference type="ARBA" id="ARBA00023136"/>
    </source>
</evidence>
<dbReference type="PANTHER" id="PTHR43227:SF8">
    <property type="entry name" value="DIACETYLCHITOBIOSE UPTAKE SYSTEM PERMEASE PROTEIN DASB"/>
    <property type="match status" value="1"/>
</dbReference>
<gene>
    <name evidence="10" type="ORF">ACFQRF_14390</name>
</gene>
<keyword evidence="2 7" id="KW-0813">Transport</keyword>
<dbReference type="PROSITE" id="PS50928">
    <property type="entry name" value="ABC_TM1"/>
    <property type="match status" value="1"/>
</dbReference>
<evidence type="ECO:0000256" key="4">
    <source>
        <dbReference type="ARBA" id="ARBA00022692"/>
    </source>
</evidence>
<protein>
    <submittedName>
        <fullName evidence="10">Carbohydrate ABC transporter permease</fullName>
    </submittedName>
</protein>
<dbReference type="SUPFAM" id="SSF161098">
    <property type="entry name" value="MetI-like"/>
    <property type="match status" value="1"/>
</dbReference>
<sequence>MSVVTRREREPARRRPSRGRRPSGRLTRRAREELHGRLLISPTLLVVGLVVLAPFAAGVVLAFQQVRLIDIRFLSPADLDFTLRNFARVLGGPGFWAAARTTLVYATLSTLGSVLAGLALALALRRPFRGRGLLRALVLVPYVLPVVAAATVWTTLLNPQYGAVNEVGRRFLGWAEPISFLTTRGVDVAGLPVPAALGVVVLFEVWKSFPLAFLFITARLQAVPRDVEEAAVIDGASPTQRFRYVLLPQLSGVLLLLALLRFIWSFQNFTDVYLLTGGAGGTEVIGVRVYQELVTRADIGTASALGVLMTVALLVPLALYVRLSRGEREAD</sequence>
<organism evidence="10 11">
    <name type="scientific">Marinactinospora rubrisoli</name>
    <dbReference type="NCBI Taxonomy" id="2715399"/>
    <lineage>
        <taxon>Bacteria</taxon>
        <taxon>Bacillati</taxon>
        <taxon>Actinomycetota</taxon>
        <taxon>Actinomycetes</taxon>
        <taxon>Streptosporangiales</taxon>
        <taxon>Nocardiopsidaceae</taxon>
        <taxon>Marinactinospora</taxon>
    </lineage>
</organism>
<accession>A0ABW2KG36</accession>
<comment type="caution">
    <text evidence="10">The sequence shown here is derived from an EMBL/GenBank/DDBJ whole genome shotgun (WGS) entry which is preliminary data.</text>
</comment>
<dbReference type="InterPro" id="IPR000515">
    <property type="entry name" value="MetI-like"/>
</dbReference>